<organism evidence="1 2">
    <name type="scientific">Gracilimonas mengyeensis</name>
    <dbReference type="NCBI Taxonomy" id="1302730"/>
    <lineage>
        <taxon>Bacteria</taxon>
        <taxon>Pseudomonadati</taxon>
        <taxon>Balneolota</taxon>
        <taxon>Balneolia</taxon>
        <taxon>Balneolales</taxon>
        <taxon>Balneolaceae</taxon>
        <taxon>Gracilimonas</taxon>
    </lineage>
</organism>
<keyword evidence="2" id="KW-1185">Reference proteome</keyword>
<dbReference type="EMBL" id="FXTP01000003">
    <property type="protein sequence ID" value="SMO51625.1"/>
    <property type="molecule type" value="Genomic_DNA"/>
</dbReference>
<gene>
    <name evidence="1" type="ORF">SAMN06265219_103173</name>
</gene>
<dbReference type="OrthoDB" id="9997at2"/>
<dbReference type="InterPro" id="IPR016195">
    <property type="entry name" value="Pol/histidinol_Pase-like"/>
</dbReference>
<dbReference type="Gene3D" id="3.20.20.140">
    <property type="entry name" value="Metal-dependent hydrolases"/>
    <property type="match status" value="1"/>
</dbReference>
<sequence length="496" mass="55856">MLILLIPLIIMTLRLIFKPTVLNLLISFIFLGFLGCEPSSNTQKVSDSGRQWLAGDHHIHSRYSVGWERDSTPPAPIIGGDAIYPIPMNALMAKRYGLSWMVSTDHGGPNHSKVNLEMAYPELLSSRKAVPEVIQFYGMEFDTPGADHSSLIIPHTHDESEHLHDIESQFNKREPFPSDSTWDTEPRMLEALDYMKTLETKPVVIANHPSRSATGFREYGLYDPAEFRNWNDKAPEIAVGMAGAPGHQAATISADSSFRERPRGGYGRFPTMGGFDQMTAKLGGFWDSMLGEGRRWWITANSDSHVHWKEGGSDFWPGEYSKTYVYAEKSHEDILDGIRSGRVFVTLGDLISELYLTAEGGHHSADIGGSMHVERGDDIEITIRFKDPDSTNTWGDNPEVSRVDLIMGEIYGPVTDRDSDTNPTTEVIERFTEADWEVDGDFRVIRYTLAELNTSNYIRIRGTNSEELEPEEDPAGEDPWAELWFYSNPVFIEVDQ</sequence>
<dbReference type="Proteomes" id="UP000317557">
    <property type="component" value="Unassembled WGS sequence"/>
</dbReference>
<reference evidence="1 2" key="1">
    <citation type="submission" date="2017-05" db="EMBL/GenBank/DDBJ databases">
        <authorList>
            <person name="Varghese N."/>
            <person name="Submissions S."/>
        </authorList>
    </citation>
    <scope>NUCLEOTIDE SEQUENCE [LARGE SCALE GENOMIC DNA]</scope>
    <source>
        <strain evidence="1 2">DSM 21985</strain>
    </source>
</reference>
<evidence type="ECO:0000313" key="2">
    <source>
        <dbReference type="Proteomes" id="UP000317557"/>
    </source>
</evidence>
<dbReference type="SUPFAM" id="SSF89550">
    <property type="entry name" value="PHP domain-like"/>
    <property type="match status" value="1"/>
</dbReference>
<name>A0A521BX73_9BACT</name>
<accession>A0A521BX73</accession>
<evidence type="ECO:0008006" key="3">
    <source>
        <dbReference type="Google" id="ProtNLM"/>
    </source>
</evidence>
<dbReference type="AlphaFoldDB" id="A0A521BX73"/>
<protein>
    <recommendedName>
        <fullName evidence="3">Phosphoesterase</fullName>
    </recommendedName>
</protein>
<evidence type="ECO:0000313" key="1">
    <source>
        <dbReference type="EMBL" id="SMO51625.1"/>
    </source>
</evidence>
<proteinExistence type="predicted"/>